<dbReference type="PANTHER" id="PTHR47633">
    <property type="entry name" value="IMMUNOGLOBULIN"/>
    <property type="match status" value="1"/>
</dbReference>
<comment type="subcellular location">
    <subcellularLocation>
        <location evidence="1">Cytoplasm</location>
        <location evidence="1">Myofibril</location>
        <location evidence="1">Sarcomere</location>
        <location evidence="1">A band</location>
    </subcellularLocation>
</comment>
<dbReference type="PROSITE" id="PS50011">
    <property type="entry name" value="PROTEIN_KINASE_DOM"/>
    <property type="match status" value="2"/>
</dbReference>
<comment type="similarity">
    <text evidence="2">Belongs to the protein kinase superfamily. CAMK Ser/Thr protein kinase family.</text>
</comment>
<evidence type="ECO:0000313" key="8">
    <source>
        <dbReference type="EMBL" id="CAD7222401.1"/>
    </source>
</evidence>
<sequence length="2406" mass="269833">MENKKPPPSQQPAKVPEDVKDKKAKEEPTVAPAKAEVKKQEIKKETSRSSEESSPKILGGQINCDAIETDDYVLEFKGSGVPNPKVVWTKNGEEVKDTDRIKAVQEDDTFKLILNNIQMEDDGEYECLLENRLGSESIKGVVKVTKIDEVLHPKIKPWLENQVIIEDDCGTLSCKVYGSPAPEITWFKDDQEIENSDHIRAYSEHDDPREKRLKLNVVKEQDMGQYKIVARNVHGEVDSEAHVEITWKPKIKGLRHLDKVTVDYGDDVSIAATVSANPKSDVVWKHNGVELPKGDAVRGYEEDGDTYTLVIKAADYRRDDGKYTLHARNELGETVDGFELEVHTIKPYFKLALENASAPLGAPLTLLARIDGLPKPTATWYKEGVEVTESTPGITLNFEEGFHELKIERIEEAFLCKYTIVGTSDVGECTSSGEVTCDTHPPLIEGQLRKVNRLHEGDTLTLEAVAKGSPIPVITWYKDGVPIEPDGERIVATSQPDGTQVLVVKNVTPDDEGEYKLAARNKFGEVSSPSHVEVKGAPDKPHFVKELGDVTAVLGMPVDLVAQVKGCPKPRTKWFKDGKPIHGGFLNDPDGTTTFHISWPKVEDVGTYSIVATNDSGEAESVGTLKLEGAAGPPKILAPMKNARAVEGYPVKLETTVSGHPLPEIVWMKGDDIIEPDGVRVRAVVEPNGTVALIIDEAQLKDTGDYTLIAKNPQGEDKRRVKLVVLDKFKDGEAEAEPYFKTPLKDVTIPEGSELRLIADIIGNPLPDVVWKRNGEPIEKGGDVKVAFDGKKVGLIAPCVRRADAGEFECCLKNPLGEAKSSCQVSIEKTYEAPTWTQKFSDQQQMPGFDANLAGRVSGVPCPDVTWSKDGEVLREGARIKMKRDGELAVLFIQDCRESDSGFYEAVAKNCEGTADCSASLTVVPKVDHGPKAEPPSFLKKIGDCEVYERMPARFTACVMGNPEPEFEWFKDDVKLQPSDRIHFEKEGSGLLRLAIDHATVEDAGRYKLNIWNEHGNAWCEAELSFDGLDASRPKPRGDGDHWVLEPLKDAPIISRMTDRQLKLSWRPSVPHGPRDPVTYKVEIKDEPGGDWKPLRSGVMSCAMEVRNLLPHADYSFRVSVESKYGVSDPSPVATTSRGVLAPRPAAERLHLEPGTEFNPEISPYFPADFDLERPPHDKYTAAPKFLRQQFDKQYGIKNQPTNIRWFVYGYPKPEVKWFFNDQPVEMGGRFSFSYTRNGCATLFINGMLERDVGLYECIATNEHGKASQRVDVALAEHPKFLTQLTETHALARDSFRLECHLVGVPYPDVKWFKDWQPIAASNRIKILWNEPDRCTLVVNDCIAKDAGLYSCTGTNMAGTASTSCSVYIEEDVKDYDWKTYKKPYPFSSYKRPLRDLYDLGKELGRGTQGIIQHAVERSTGQTFAAKSMKGFDHFHDMENEAKIMQGLTHPHLCRLFDLFDEGDVMTLVTDIGGGGDLFEWISNQPHVNEYEIAHFIRQVLEGLKHMHDREIAHLGLTPGDIFLTRPNGDEIKIGDFGLAKTLHGGRLIALDYGMPEFVAPEIASKSDNVGLPADMWAVGLMTYLYLSGLSPFRGRDDVETLENVKGGQYSLDIDPFPNLSPECRDFIKKMLVYDPKGRLNVAAALEHPWLKLPMPKEPFLIPTDRHKMAFRDYRDWNDNAKCRDQFRRNPLSGAYLHPSRMVYPPRVPDIPYETPDYDARHVSPLDTSIPMPDSESHYQQGPDTYLLQLRDSDFPSRLRRYMKVAADRSPSFALRLRQDNYMANPTVRERRKFRDISDEEVKEEKSGAGEGRYRLKYEPGYNLDAKKDAEAYLETKRSGKAPFFREKLQPRALVEDEEAVLSCLALGDPKPVVHFFRNGFLVTPNNRILIETDSDGRTLLKFTAAEPGDAGIFRAVARNKLGEVACFTRFLIGHKPACPDIPQVTNVSDTEVLLKWTAPHEDGVSRVLCYALEAKEDEEDSEWQLVAENIDHEFYCVRNLKPETPFIFRLCARNKYGWGPKSMTSDVVTTKEAGAPKIQVSLAMKHQQELTESGLPVHDLSDTVAKRDYSVETQPIPLQNINPAEKYNFMAEISRGRFSVIVKCSERSSGTLRAAKFVSKKFEEESMLEREYENLKHLCHERIASLVEAFDMGPACCFILEKLHGIDVLTYLANRNEYTEETVAQIISQVLDGLQYLHWRGLVHLDLQPDNIVMTSPRLVDIKLVDFGSAQHVTRRGLPVETTGLSDFTSPEVLKGEDAVVESDIWSVGVLTYLFLSGVSPFCGATKEETIANVNYVRYVFEPLYRGITGEAERFLMAVFKRHPTKRPTADECLENRWLQCTDHMLRKRERAVFSTDKIKSYEEEYHAHRATNAVQTEDLAEAMGPAPSALARSATVAFDTQTPF</sequence>
<gene>
    <name evidence="8" type="ORF">CTOB1V02_LOCUS412</name>
</gene>
<dbReference type="GO" id="GO:0004672">
    <property type="term" value="F:protein kinase activity"/>
    <property type="evidence" value="ECO:0007669"/>
    <property type="project" value="InterPro"/>
</dbReference>
<dbReference type="InterPro" id="IPR003598">
    <property type="entry name" value="Ig_sub2"/>
</dbReference>
<dbReference type="OrthoDB" id="6371610at2759"/>
<dbReference type="FunFam" id="2.60.40.10:FF:000032">
    <property type="entry name" value="palladin isoform X1"/>
    <property type="match status" value="5"/>
</dbReference>
<keyword evidence="4" id="KW-0677">Repeat</keyword>
<dbReference type="EMBL" id="OB660054">
    <property type="protein sequence ID" value="CAD7222401.1"/>
    <property type="molecule type" value="Genomic_DNA"/>
</dbReference>
<accession>A0A7R8W0B1</accession>
<keyword evidence="6" id="KW-0393">Immunoglobulin domain</keyword>
<dbReference type="InterPro" id="IPR013783">
    <property type="entry name" value="Ig-like_fold"/>
</dbReference>
<dbReference type="SMART" id="SM00060">
    <property type="entry name" value="FN3"/>
    <property type="match status" value="2"/>
</dbReference>
<dbReference type="InterPro" id="IPR013098">
    <property type="entry name" value="Ig_I-set"/>
</dbReference>
<evidence type="ECO:0000256" key="3">
    <source>
        <dbReference type="ARBA" id="ARBA00022490"/>
    </source>
</evidence>
<dbReference type="FunFam" id="2.60.40.10:FF:001036">
    <property type="entry name" value="Muscle M-line assembly protein unc-89"/>
    <property type="match status" value="1"/>
</dbReference>
<evidence type="ECO:0000256" key="6">
    <source>
        <dbReference type="ARBA" id="ARBA00023319"/>
    </source>
</evidence>
<dbReference type="InterPro" id="IPR007110">
    <property type="entry name" value="Ig-like_dom"/>
</dbReference>
<keyword evidence="5" id="KW-1015">Disulfide bond</keyword>
<dbReference type="Gene3D" id="1.10.510.10">
    <property type="entry name" value="Transferase(Phosphotransferase) domain 1"/>
    <property type="match status" value="2"/>
</dbReference>
<dbReference type="Pfam" id="PF00041">
    <property type="entry name" value="fn3"/>
    <property type="match status" value="2"/>
</dbReference>
<dbReference type="SUPFAM" id="SSF49265">
    <property type="entry name" value="Fibronectin type III"/>
    <property type="match status" value="1"/>
</dbReference>
<feature type="compositionally biased region" description="Basic and acidic residues" evidence="7">
    <location>
        <begin position="15"/>
        <end position="28"/>
    </location>
</feature>
<dbReference type="InterPro" id="IPR000719">
    <property type="entry name" value="Prot_kinase_dom"/>
</dbReference>
<evidence type="ECO:0000256" key="7">
    <source>
        <dbReference type="SAM" id="MobiDB-lite"/>
    </source>
</evidence>
<dbReference type="FunFam" id="2.60.40.10:FF:000345">
    <property type="entry name" value="Muscle M-line assembly protein unc-89"/>
    <property type="match status" value="3"/>
</dbReference>
<dbReference type="SUPFAM" id="SSF48726">
    <property type="entry name" value="Immunoglobulin"/>
    <property type="match status" value="13"/>
</dbReference>
<dbReference type="GO" id="GO:0009653">
    <property type="term" value="P:anatomical structure morphogenesis"/>
    <property type="evidence" value="ECO:0007669"/>
    <property type="project" value="UniProtKB-ARBA"/>
</dbReference>
<dbReference type="Pfam" id="PF00069">
    <property type="entry name" value="Pkinase"/>
    <property type="match status" value="2"/>
</dbReference>
<dbReference type="SMART" id="SM00409">
    <property type="entry name" value="IG"/>
    <property type="match status" value="12"/>
</dbReference>
<dbReference type="Pfam" id="PF07679">
    <property type="entry name" value="I-set"/>
    <property type="match status" value="13"/>
</dbReference>
<dbReference type="CDD" id="cd00063">
    <property type="entry name" value="FN3"/>
    <property type="match status" value="2"/>
</dbReference>
<dbReference type="FunFam" id="2.60.40.10:FF:000107">
    <property type="entry name" value="Myosin, light chain kinase a"/>
    <property type="match status" value="1"/>
</dbReference>
<evidence type="ECO:0000256" key="1">
    <source>
        <dbReference type="ARBA" id="ARBA00004161"/>
    </source>
</evidence>
<dbReference type="GO" id="GO:0040017">
    <property type="term" value="P:positive regulation of locomotion"/>
    <property type="evidence" value="ECO:0007669"/>
    <property type="project" value="UniProtKB-ARBA"/>
</dbReference>
<dbReference type="GO" id="GO:0031672">
    <property type="term" value="C:A band"/>
    <property type="evidence" value="ECO:0007669"/>
    <property type="project" value="UniProtKB-SubCell"/>
</dbReference>
<keyword evidence="3" id="KW-0963">Cytoplasm</keyword>
<dbReference type="CDD" id="cd00096">
    <property type="entry name" value="Ig"/>
    <property type="match status" value="2"/>
</dbReference>
<dbReference type="GO" id="GO:0060298">
    <property type="term" value="P:positive regulation of sarcomere organization"/>
    <property type="evidence" value="ECO:0007669"/>
    <property type="project" value="UniProtKB-ARBA"/>
</dbReference>
<proteinExistence type="inferred from homology"/>
<dbReference type="GO" id="GO:0030154">
    <property type="term" value="P:cell differentiation"/>
    <property type="evidence" value="ECO:0007669"/>
    <property type="project" value="UniProtKB-ARBA"/>
</dbReference>
<dbReference type="Gene3D" id="3.30.200.20">
    <property type="entry name" value="Phosphorylase Kinase, domain 1"/>
    <property type="match status" value="2"/>
</dbReference>
<protein>
    <submittedName>
        <fullName evidence="8">Uncharacterized protein</fullName>
    </submittedName>
</protein>
<dbReference type="InterPro" id="IPR036179">
    <property type="entry name" value="Ig-like_dom_sf"/>
</dbReference>
<dbReference type="GO" id="GO:0045989">
    <property type="term" value="P:positive regulation of striated muscle contraction"/>
    <property type="evidence" value="ECO:0007669"/>
    <property type="project" value="UniProtKB-ARBA"/>
</dbReference>
<organism evidence="8">
    <name type="scientific">Cyprideis torosa</name>
    <dbReference type="NCBI Taxonomy" id="163714"/>
    <lineage>
        <taxon>Eukaryota</taxon>
        <taxon>Metazoa</taxon>
        <taxon>Ecdysozoa</taxon>
        <taxon>Arthropoda</taxon>
        <taxon>Crustacea</taxon>
        <taxon>Oligostraca</taxon>
        <taxon>Ostracoda</taxon>
        <taxon>Podocopa</taxon>
        <taxon>Podocopida</taxon>
        <taxon>Cytherocopina</taxon>
        <taxon>Cytheroidea</taxon>
        <taxon>Cytherideidae</taxon>
        <taxon>Cyprideis</taxon>
    </lineage>
</organism>
<dbReference type="SUPFAM" id="SSF56112">
    <property type="entry name" value="Protein kinase-like (PK-like)"/>
    <property type="match status" value="2"/>
</dbReference>
<reference evidence="8" key="1">
    <citation type="submission" date="2020-11" db="EMBL/GenBank/DDBJ databases">
        <authorList>
            <person name="Tran Van P."/>
        </authorList>
    </citation>
    <scope>NUCLEOTIDE SEQUENCE</scope>
</reference>
<dbReference type="InterPro" id="IPR003599">
    <property type="entry name" value="Ig_sub"/>
</dbReference>
<feature type="region of interest" description="Disordered" evidence="7">
    <location>
        <begin position="1"/>
        <end position="58"/>
    </location>
</feature>
<feature type="compositionally biased region" description="Basic and acidic residues" evidence="7">
    <location>
        <begin position="35"/>
        <end position="54"/>
    </location>
</feature>
<dbReference type="Gene3D" id="2.60.40.10">
    <property type="entry name" value="Immunoglobulins"/>
    <property type="match status" value="15"/>
</dbReference>
<dbReference type="SMART" id="SM00408">
    <property type="entry name" value="IGc2"/>
    <property type="match status" value="12"/>
</dbReference>
<feature type="compositionally biased region" description="Pro residues" evidence="7">
    <location>
        <begin position="1"/>
        <end position="10"/>
    </location>
</feature>
<dbReference type="PROSITE" id="PS50853">
    <property type="entry name" value="FN3"/>
    <property type="match status" value="2"/>
</dbReference>
<evidence type="ECO:0000256" key="4">
    <source>
        <dbReference type="ARBA" id="ARBA00022737"/>
    </source>
</evidence>
<dbReference type="InterPro" id="IPR003961">
    <property type="entry name" value="FN3_dom"/>
</dbReference>
<dbReference type="FunFam" id="2.60.40.10:FF:000425">
    <property type="entry name" value="Myosin light chain kinase"/>
    <property type="match status" value="1"/>
</dbReference>
<dbReference type="InterPro" id="IPR011009">
    <property type="entry name" value="Kinase-like_dom_sf"/>
</dbReference>
<name>A0A7R8W0B1_9CRUS</name>
<evidence type="ECO:0000256" key="2">
    <source>
        <dbReference type="ARBA" id="ARBA00006692"/>
    </source>
</evidence>
<evidence type="ECO:0000256" key="5">
    <source>
        <dbReference type="ARBA" id="ARBA00023157"/>
    </source>
</evidence>
<dbReference type="PANTHER" id="PTHR47633:SF3">
    <property type="entry name" value="STRIATED MUSCLE PREFERENTIALLY EXPRESSED PROTEIN KINASE"/>
    <property type="match status" value="1"/>
</dbReference>
<dbReference type="PROSITE" id="PS50835">
    <property type="entry name" value="IG_LIKE"/>
    <property type="match status" value="12"/>
</dbReference>
<dbReference type="InterPro" id="IPR036116">
    <property type="entry name" value="FN3_sf"/>
</dbReference>
<dbReference type="GO" id="GO:0005524">
    <property type="term" value="F:ATP binding"/>
    <property type="evidence" value="ECO:0007669"/>
    <property type="project" value="InterPro"/>
</dbReference>